<dbReference type="AlphaFoldDB" id="G8JR94"/>
<dbReference type="PANTHER" id="PTHR44167:SF30">
    <property type="entry name" value="PHOSPHORYLASE KINASE"/>
    <property type="match status" value="1"/>
</dbReference>
<dbReference type="GO" id="GO:0005634">
    <property type="term" value="C:nucleus"/>
    <property type="evidence" value="ECO:0007669"/>
    <property type="project" value="TreeGrafter"/>
</dbReference>
<evidence type="ECO:0000313" key="7">
    <source>
        <dbReference type="Proteomes" id="UP000006790"/>
    </source>
</evidence>
<gene>
    <name evidence="6" type="ordered locus">Ecym_3160</name>
</gene>
<dbReference type="GeneID" id="11470927"/>
<dbReference type="Pfam" id="PF00069">
    <property type="entry name" value="Pkinase"/>
    <property type="match status" value="1"/>
</dbReference>
<dbReference type="SUPFAM" id="SSF56112">
    <property type="entry name" value="Protein kinase-like (PK-like)"/>
    <property type="match status" value="1"/>
</dbReference>
<dbReference type="OMA" id="IDSCNTD"/>
<protein>
    <recommendedName>
        <fullName evidence="5">Protein kinase domain-containing protein</fullName>
    </recommendedName>
</protein>
<proteinExistence type="predicted"/>
<dbReference type="InterPro" id="IPR008271">
    <property type="entry name" value="Ser/Thr_kinase_AS"/>
</dbReference>
<dbReference type="InterPro" id="IPR017441">
    <property type="entry name" value="Protein_kinase_ATP_BS"/>
</dbReference>
<keyword evidence="7" id="KW-1185">Reference proteome</keyword>
<dbReference type="FunCoup" id="G8JR94">
    <property type="interactions" value="295"/>
</dbReference>
<accession>G8JR94</accession>
<reference evidence="7" key="1">
    <citation type="journal article" date="2012" name="G3 (Bethesda)">
        <title>Pichia sorbitophila, an interspecies yeast hybrid reveals early steps of genome resolution following polyploidization.</title>
        <authorList>
            <person name="Leh Louis V."/>
            <person name="Despons L."/>
            <person name="Friedrich A."/>
            <person name="Martin T."/>
            <person name="Durrens P."/>
            <person name="Casaregola S."/>
            <person name="Neuveglise C."/>
            <person name="Fairhead C."/>
            <person name="Marck C."/>
            <person name="Cruz J.A."/>
            <person name="Straub M.L."/>
            <person name="Kugler V."/>
            <person name="Sacerdot C."/>
            <person name="Uzunov Z."/>
            <person name="Thierry A."/>
            <person name="Weiss S."/>
            <person name="Bleykasten C."/>
            <person name="De Montigny J."/>
            <person name="Jacques N."/>
            <person name="Jung P."/>
            <person name="Lemaire M."/>
            <person name="Mallet S."/>
            <person name="Morel G."/>
            <person name="Richard G.F."/>
            <person name="Sarkar A."/>
            <person name="Savel G."/>
            <person name="Schacherer J."/>
            <person name="Seret M.L."/>
            <person name="Talla E."/>
            <person name="Samson G."/>
            <person name="Jubin C."/>
            <person name="Poulain J."/>
            <person name="Vacherie B."/>
            <person name="Barbe V."/>
            <person name="Pelletier E."/>
            <person name="Sherman D.J."/>
            <person name="Westhof E."/>
            <person name="Weissenbach J."/>
            <person name="Baret P.V."/>
            <person name="Wincker P."/>
            <person name="Gaillardin C."/>
            <person name="Dujon B."/>
            <person name="Souciet J.L."/>
        </authorList>
    </citation>
    <scope>NUCLEOTIDE SEQUENCE [LARGE SCALE GENOMIC DNA]</scope>
    <source>
        <strain evidence="7">CBS 270.75 / DBVPG 7215 / KCTC 17166 / NRRL Y-17582</strain>
    </source>
</reference>
<dbReference type="GO" id="GO:0044773">
    <property type="term" value="P:mitotic DNA damage checkpoint signaling"/>
    <property type="evidence" value="ECO:0007669"/>
    <property type="project" value="TreeGrafter"/>
</dbReference>
<dbReference type="InParanoid" id="G8JR94"/>
<dbReference type="PROSITE" id="PS50011">
    <property type="entry name" value="PROTEIN_KINASE_DOM"/>
    <property type="match status" value="1"/>
</dbReference>
<organism evidence="6 7">
    <name type="scientific">Eremothecium cymbalariae (strain CBS 270.75 / DBVPG 7215 / KCTC 17166 / NRRL Y-17582)</name>
    <name type="common">Yeast</name>
    <dbReference type="NCBI Taxonomy" id="931890"/>
    <lineage>
        <taxon>Eukaryota</taxon>
        <taxon>Fungi</taxon>
        <taxon>Dikarya</taxon>
        <taxon>Ascomycota</taxon>
        <taxon>Saccharomycotina</taxon>
        <taxon>Saccharomycetes</taxon>
        <taxon>Saccharomycetales</taxon>
        <taxon>Saccharomycetaceae</taxon>
        <taxon>Eremothecium</taxon>
    </lineage>
</organism>
<name>G8JR94_ERECY</name>
<evidence type="ECO:0000313" key="6">
    <source>
        <dbReference type="EMBL" id="AET38663.1"/>
    </source>
</evidence>
<dbReference type="PANTHER" id="PTHR44167">
    <property type="entry name" value="OVARIAN-SPECIFIC SERINE/THREONINE-PROTEIN KINASE LOK-RELATED"/>
    <property type="match status" value="1"/>
</dbReference>
<feature type="domain" description="Protein kinase" evidence="5">
    <location>
        <begin position="261"/>
        <end position="572"/>
    </location>
</feature>
<dbReference type="eggNOG" id="KOG0583">
    <property type="taxonomic scope" value="Eukaryota"/>
</dbReference>
<feature type="region of interest" description="Disordered" evidence="4">
    <location>
        <begin position="766"/>
        <end position="786"/>
    </location>
</feature>
<dbReference type="PROSITE" id="PS00107">
    <property type="entry name" value="PROTEIN_KINASE_ATP"/>
    <property type="match status" value="1"/>
</dbReference>
<feature type="compositionally biased region" description="Polar residues" evidence="4">
    <location>
        <begin position="40"/>
        <end position="51"/>
    </location>
</feature>
<dbReference type="GO" id="GO:0004674">
    <property type="term" value="F:protein serine/threonine kinase activity"/>
    <property type="evidence" value="ECO:0007669"/>
    <property type="project" value="TreeGrafter"/>
</dbReference>
<dbReference type="Proteomes" id="UP000006790">
    <property type="component" value="Chromosome 3"/>
</dbReference>
<sequence length="806" mass="89550">MTLVNGHSCSKSMIPEDIMESVPSAQQVAEEKRNKALVTPVQNKDVQNGASPVSGGGHDPKIPHSKSKNPFKKFFGRSKSHHLTPLVSNTITSVGYQCVEEHVVDAPSTHVLPMPTGQGEATGGCLRSNIFSGPHKSHKTSIALPSIALHNSNPFANGGRKPTIESPFAVLGTGTEIASPRNLPGTTVLSNRNTSHNLNMYTPTMSAQSSRSLSYYQMEGNDKHEKLLPLPVKNPNDELPVHLRQPSVLLTDNFSFPSCTDGERKIIGEGGSSQVVTIVSNYRKSTVYALKRFKMFSYEEPEEFYSRCMKEYLIAKRLDGHINIIKTFYLMKVPSSATNGIKRSWAFVMQQCVQDMYYYTTLTGWTNKLFEEKWCCFKQIARGLSQMHSLGIAHRDIKLENVLVTDYGALKLTDFGVSTYGIENPDDPTSKRVKLKGFCGSPPHVPPEVMLLSSEKRKKVPIPDDKLEYDPFAMDMWALGVVLYTLIIPYPLFAEAHKDDSRYRQYLAFYDQFTRYCSNFKKEHVYKPGPGVEHPEFSKFQNTDATRVCLRLLDPDPDTRYKMEDLYNDPWFQSIETCVDEGTEEPVKIPELRKTTEGSDSPYAHDILPGDEESLFNTPGLVSHTSNPFLNADRVGLGFTTNSTNPVSASRPSSSSRSLINIAEDTEPCILGSLQAQIELPTLDEEDINTPKLDLHNEERVSLSPLVPTKKISNLSLNDSYGVPGITLFQSTTEHPPSPILSLDQNNGHYISRSSSVVSRNSSATAYAGQNSSGSSLASLARSKRKKIVHMHHECNGKPITTKSTQ</sequence>
<evidence type="ECO:0000256" key="1">
    <source>
        <dbReference type="ARBA" id="ARBA00022741"/>
    </source>
</evidence>
<dbReference type="GO" id="GO:0005524">
    <property type="term" value="F:ATP binding"/>
    <property type="evidence" value="ECO:0007669"/>
    <property type="project" value="UniProtKB-UniRule"/>
</dbReference>
<evidence type="ECO:0000256" key="2">
    <source>
        <dbReference type="ARBA" id="ARBA00022840"/>
    </source>
</evidence>
<feature type="region of interest" description="Disordered" evidence="4">
    <location>
        <begin position="15"/>
        <end position="67"/>
    </location>
</feature>
<keyword evidence="2 3" id="KW-0067">ATP-binding</keyword>
<evidence type="ECO:0000259" key="5">
    <source>
        <dbReference type="PROSITE" id="PS50011"/>
    </source>
</evidence>
<dbReference type="EMBL" id="CP002499">
    <property type="protein sequence ID" value="AET38663.1"/>
    <property type="molecule type" value="Genomic_DNA"/>
</dbReference>
<dbReference type="HOGENOM" id="CLU_009275_1_0_1"/>
<dbReference type="RefSeq" id="XP_003645480.1">
    <property type="nucleotide sequence ID" value="XM_003645432.1"/>
</dbReference>
<dbReference type="STRING" id="931890.G8JR94"/>
<dbReference type="PROSITE" id="PS00108">
    <property type="entry name" value="PROTEIN_KINASE_ST"/>
    <property type="match status" value="1"/>
</dbReference>
<dbReference type="Gene3D" id="3.30.200.20">
    <property type="entry name" value="Phosphorylase Kinase, domain 1"/>
    <property type="match status" value="1"/>
</dbReference>
<feature type="compositionally biased region" description="Low complexity" evidence="4">
    <location>
        <begin position="772"/>
        <end position="781"/>
    </location>
</feature>
<dbReference type="InterPro" id="IPR011009">
    <property type="entry name" value="Kinase-like_dom_sf"/>
</dbReference>
<dbReference type="InterPro" id="IPR000719">
    <property type="entry name" value="Prot_kinase_dom"/>
</dbReference>
<dbReference type="OrthoDB" id="4062651at2759"/>
<feature type="binding site" evidence="3">
    <location>
        <position position="291"/>
    </location>
    <ligand>
        <name>ATP</name>
        <dbReference type="ChEBI" id="CHEBI:30616"/>
    </ligand>
</feature>
<keyword evidence="1 3" id="KW-0547">Nucleotide-binding</keyword>
<dbReference type="KEGG" id="erc:Ecym_3160"/>
<evidence type="ECO:0000256" key="4">
    <source>
        <dbReference type="SAM" id="MobiDB-lite"/>
    </source>
</evidence>
<dbReference type="SMART" id="SM00220">
    <property type="entry name" value="S_TKc"/>
    <property type="match status" value="1"/>
</dbReference>
<dbReference type="Gene3D" id="1.10.510.10">
    <property type="entry name" value="Transferase(Phosphotransferase) domain 1"/>
    <property type="match status" value="1"/>
</dbReference>
<evidence type="ECO:0000256" key="3">
    <source>
        <dbReference type="PROSITE-ProRule" id="PRU10141"/>
    </source>
</evidence>